<accession>A0A2N7L399</accession>
<dbReference type="AlphaFoldDB" id="A0A2N7L399"/>
<feature type="domain" description="J" evidence="4">
    <location>
        <begin position="2"/>
        <end position="53"/>
    </location>
</feature>
<proteinExistence type="predicted"/>
<evidence type="ECO:0000256" key="1">
    <source>
        <dbReference type="ARBA" id="ARBA00023186"/>
    </source>
</evidence>
<feature type="transmembrane region" description="Helical" evidence="3">
    <location>
        <begin position="877"/>
        <end position="897"/>
    </location>
</feature>
<evidence type="ECO:0000256" key="3">
    <source>
        <dbReference type="SAM" id="Phobius"/>
    </source>
</evidence>
<gene>
    <name evidence="5" type="ORF">BCT23_08465</name>
</gene>
<feature type="region of interest" description="Disordered" evidence="2">
    <location>
        <begin position="974"/>
        <end position="1001"/>
    </location>
</feature>
<dbReference type="Gene3D" id="1.10.287.110">
    <property type="entry name" value="DnaJ domain"/>
    <property type="match status" value="1"/>
</dbReference>
<dbReference type="PROSITE" id="PS50076">
    <property type="entry name" value="DNAJ_2"/>
    <property type="match status" value="1"/>
</dbReference>
<sequence>MSMWETLGIEPTHDESAIKKAYRIKLRQHHPEDDPEGFKRVREAYESVLAFLKAGGSVDGGDQDAANSPADSQRSTSGNAQGDAPENVDAATNKDMPTSEEDSQRQEEEHPLVTECLQIFDDASTRFVPNVWEAWVEKSQLLPIDEQEAISSAVVNAVAARHWIPGEIIDVLWKGLGWNLLLTGTEKQTEIGEYLDDWRQQALWIPMEEIADLSDAEQRATLSFLRPFSIAFGRAQTDAMLYLLRQPTVTNMIPKPAFMVSLMQAFIACRAYPESVTALMLDTLSEQSLDALGIEQLQVIAEIALKLGRSDVVLKVTERFISLEAYADAAETQYFNTLRQDSMLAVCFAFLQQQWQPLPLVYWRTERRLFPAPEEGNEKRLFDWVYGQLTGRDIPSINHRLDFAGTDGLSALLIQALWAANSGSYAWMSSLKVQLHSALEHGEYNTSTDDREIFALRLTVKWIEQTLAAQPGCDTLRLKLASYETDAFLNTDALTLEEVSSLSKDEWLECVRRHPLISDVWFRQLEEAAILVADEIRERSVYPAFADSLCFYRSVNPDYSMASSYGRERFEGVFDWMLFFYSHLGRGGADKHQMMNAIQPLPDHQQQSPLAQLLPFATYTETYLPESLDGLDAFPDQFVFRMIVDNQVGLLTRTFEQDALMMMALDGDVTAMVALSRMLGHAHFDEAVVFWNLAAAAIPRRPQIIAVVDWQQQRLLELREDKKLTKDYYEYSNPEFLHAMLTNNREWFTSPAELAENSPIDEAKAFHYPMCNLLTQLHLGLDEKGYDLSPVKMLSDARKGQTSLQQDTTDIAIAQLDAMYQRQLDKDLAEKGKDIPTFSRGKLKWLVFFFLLAWLFVFPATLQDVEFSSFATKQEMAMELLMIGMFAINASVVWQISRPMLSNANKKKYAIYAMFTFVAALFLKSVFLAAVNIFAHFFSASGLSKLYANGKWEKKVVKEKAINLRTILGFKDPKTKERKASTPIDKASASMDNEEKNHGQS</sequence>
<name>A0A2N7L399_9GAMM</name>
<feature type="transmembrane region" description="Helical" evidence="3">
    <location>
        <begin position="845"/>
        <end position="865"/>
    </location>
</feature>
<comment type="caution">
    <text evidence="5">The sequence shown here is derived from an EMBL/GenBank/DDBJ whole genome shotgun (WGS) entry which is preliminary data.</text>
</comment>
<dbReference type="Proteomes" id="UP000235387">
    <property type="component" value="Unassembled WGS sequence"/>
</dbReference>
<dbReference type="CDD" id="cd06257">
    <property type="entry name" value="DnaJ"/>
    <property type="match status" value="1"/>
</dbReference>
<dbReference type="InterPro" id="IPR001623">
    <property type="entry name" value="DnaJ_domain"/>
</dbReference>
<dbReference type="EMBL" id="MDAL01000071">
    <property type="protein sequence ID" value="PMN87381.1"/>
    <property type="molecule type" value="Genomic_DNA"/>
</dbReference>
<reference evidence="6" key="1">
    <citation type="submission" date="2016-07" db="EMBL/GenBank/DDBJ databases">
        <title>Nontailed viruses are major unrecognized killers of bacteria in the ocean.</title>
        <authorList>
            <person name="Kauffman K."/>
            <person name="Hussain F."/>
            <person name="Yang J."/>
            <person name="Arevalo P."/>
            <person name="Brown J."/>
            <person name="Cutler M."/>
            <person name="Kelly L."/>
            <person name="Polz M.F."/>
        </authorList>
    </citation>
    <scope>NUCLEOTIDE SEQUENCE [LARGE SCALE GENOMIC DNA]</scope>
    <source>
        <strain evidence="6">10N.261.45.A10</strain>
    </source>
</reference>
<protein>
    <recommendedName>
        <fullName evidence="4">J domain-containing protein</fullName>
    </recommendedName>
</protein>
<dbReference type="SMART" id="SM00271">
    <property type="entry name" value="DnaJ"/>
    <property type="match status" value="1"/>
</dbReference>
<evidence type="ECO:0000259" key="4">
    <source>
        <dbReference type="PROSITE" id="PS50076"/>
    </source>
</evidence>
<feature type="compositionally biased region" description="Polar residues" evidence="2">
    <location>
        <begin position="65"/>
        <end position="80"/>
    </location>
</feature>
<dbReference type="RefSeq" id="WP_102392357.1">
    <property type="nucleotide sequence ID" value="NZ_MDAL01000071.1"/>
</dbReference>
<feature type="region of interest" description="Disordered" evidence="2">
    <location>
        <begin position="56"/>
        <end position="110"/>
    </location>
</feature>
<evidence type="ECO:0000313" key="5">
    <source>
        <dbReference type="EMBL" id="PMN87381.1"/>
    </source>
</evidence>
<dbReference type="Pfam" id="PF00226">
    <property type="entry name" value="DnaJ"/>
    <property type="match status" value="1"/>
</dbReference>
<evidence type="ECO:0000313" key="6">
    <source>
        <dbReference type="Proteomes" id="UP000235387"/>
    </source>
</evidence>
<keyword evidence="1" id="KW-0143">Chaperone</keyword>
<feature type="transmembrane region" description="Helical" evidence="3">
    <location>
        <begin position="909"/>
        <end position="935"/>
    </location>
</feature>
<organism evidence="5 6">
    <name type="scientific">Enterovibrio norvegicus</name>
    <dbReference type="NCBI Taxonomy" id="188144"/>
    <lineage>
        <taxon>Bacteria</taxon>
        <taxon>Pseudomonadati</taxon>
        <taxon>Pseudomonadota</taxon>
        <taxon>Gammaproteobacteria</taxon>
        <taxon>Vibrionales</taxon>
        <taxon>Vibrionaceae</taxon>
        <taxon>Enterovibrio</taxon>
    </lineage>
</organism>
<dbReference type="SUPFAM" id="SSF46565">
    <property type="entry name" value="Chaperone J-domain"/>
    <property type="match status" value="1"/>
</dbReference>
<evidence type="ECO:0000256" key="2">
    <source>
        <dbReference type="SAM" id="MobiDB-lite"/>
    </source>
</evidence>
<keyword evidence="3" id="KW-1133">Transmembrane helix</keyword>
<keyword evidence="3" id="KW-0812">Transmembrane</keyword>
<dbReference type="InterPro" id="IPR036869">
    <property type="entry name" value="J_dom_sf"/>
</dbReference>
<keyword evidence="3" id="KW-0472">Membrane</keyword>